<organism evidence="1 2">
    <name type="scientific">Capillibacterium thermochitinicola</name>
    <dbReference type="NCBI Taxonomy" id="2699427"/>
    <lineage>
        <taxon>Bacteria</taxon>
        <taxon>Bacillati</taxon>
        <taxon>Bacillota</taxon>
        <taxon>Capillibacterium</taxon>
    </lineage>
</organism>
<feature type="non-terminal residue" evidence="1">
    <location>
        <position position="1"/>
    </location>
</feature>
<dbReference type="AlphaFoldDB" id="A0A8J6I0L1"/>
<evidence type="ECO:0000313" key="2">
    <source>
        <dbReference type="Proteomes" id="UP000657177"/>
    </source>
</evidence>
<sequence length="119" mass="13828">SYTTTNTSRAEKAKALENGLLKVELAEKTLEYDLFKENKDILLEIFKEMHPKAAERIKEGTTINEHASNFLKRVEINKAKSELSHRLAIRLESDVNVRNDFKVPEYIQRAIRWVVKGEQ</sequence>
<dbReference type="Proteomes" id="UP000657177">
    <property type="component" value="Unassembled WGS sequence"/>
</dbReference>
<name>A0A8J6I0L1_9FIRM</name>
<accession>A0A8J6I0L1</accession>
<comment type="caution">
    <text evidence="1">The sequence shown here is derived from an EMBL/GenBank/DDBJ whole genome shotgun (WGS) entry which is preliminary data.</text>
</comment>
<dbReference type="EMBL" id="JAAKDE010000014">
    <property type="protein sequence ID" value="MBA2133425.1"/>
    <property type="molecule type" value="Genomic_DNA"/>
</dbReference>
<gene>
    <name evidence="1" type="ORF">G5B42_07715</name>
</gene>
<protein>
    <submittedName>
        <fullName evidence="1">Uncharacterized protein</fullName>
    </submittedName>
</protein>
<proteinExistence type="predicted"/>
<keyword evidence="2" id="KW-1185">Reference proteome</keyword>
<reference evidence="1" key="1">
    <citation type="submission" date="2020-06" db="EMBL/GenBank/DDBJ databases">
        <title>Novel chitinolytic bacterium.</title>
        <authorList>
            <person name="Ungkulpasvich U."/>
            <person name="Kosugi A."/>
            <person name="Uke A."/>
        </authorList>
    </citation>
    <scope>NUCLEOTIDE SEQUENCE</scope>
    <source>
        <strain evidence="1">UUS1-1</strain>
    </source>
</reference>
<evidence type="ECO:0000313" key="1">
    <source>
        <dbReference type="EMBL" id="MBA2133425.1"/>
    </source>
</evidence>